<proteinExistence type="predicted"/>
<accession>A0A6H5IY50</accession>
<organism evidence="2 3">
    <name type="scientific">Trichogramma brassicae</name>
    <dbReference type="NCBI Taxonomy" id="86971"/>
    <lineage>
        <taxon>Eukaryota</taxon>
        <taxon>Metazoa</taxon>
        <taxon>Ecdysozoa</taxon>
        <taxon>Arthropoda</taxon>
        <taxon>Hexapoda</taxon>
        <taxon>Insecta</taxon>
        <taxon>Pterygota</taxon>
        <taxon>Neoptera</taxon>
        <taxon>Endopterygota</taxon>
        <taxon>Hymenoptera</taxon>
        <taxon>Apocrita</taxon>
        <taxon>Proctotrupomorpha</taxon>
        <taxon>Chalcidoidea</taxon>
        <taxon>Trichogrammatidae</taxon>
        <taxon>Trichogramma</taxon>
    </lineage>
</organism>
<sequence>MWGRKYAMYNYLRYEIKPVQLQRRGPTFTMYNDFHEVLCKKKKKKKKLKLTGFRRKTNKFSNHTKHTYSTQIESDSSGSPVEKLKSSTTDAVEETTPMIQRDQSPASSTNNEKPTKSDFFDTFDIYKYINGSEALNATSSTTVSPTDSGTTKSNFFETFDINNLAIKNHIINNHSVHDFITLDTEQNLPIQCTAQNSTGGEQLYILILLRPIGMCLMYTSVARVAKIKEQHLPELK</sequence>
<keyword evidence="3" id="KW-1185">Reference proteome</keyword>
<reference evidence="2 3" key="1">
    <citation type="submission" date="2020-02" db="EMBL/GenBank/DDBJ databases">
        <authorList>
            <person name="Ferguson B K."/>
        </authorList>
    </citation>
    <scope>NUCLEOTIDE SEQUENCE [LARGE SCALE GENOMIC DNA]</scope>
</reference>
<dbReference type="AlphaFoldDB" id="A0A6H5IY50"/>
<feature type="compositionally biased region" description="Polar residues" evidence="1">
    <location>
        <begin position="67"/>
        <end position="79"/>
    </location>
</feature>
<protein>
    <submittedName>
        <fullName evidence="2">Uncharacterized protein</fullName>
    </submittedName>
</protein>
<name>A0A6H5IY50_9HYME</name>
<dbReference type="Proteomes" id="UP000479190">
    <property type="component" value="Unassembled WGS sequence"/>
</dbReference>
<evidence type="ECO:0000313" key="3">
    <source>
        <dbReference type="Proteomes" id="UP000479190"/>
    </source>
</evidence>
<gene>
    <name evidence="2" type="ORF">TBRA_LOCUS13365</name>
</gene>
<evidence type="ECO:0000256" key="1">
    <source>
        <dbReference type="SAM" id="MobiDB-lite"/>
    </source>
</evidence>
<feature type="compositionally biased region" description="Polar residues" evidence="1">
    <location>
        <begin position="97"/>
        <end position="112"/>
    </location>
</feature>
<dbReference type="EMBL" id="CADCXV010001128">
    <property type="protein sequence ID" value="CAB0041706.1"/>
    <property type="molecule type" value="Genomic_DNA"/>
</dbReference>
<dbReference type="OrthoDB" id="8192746at2759"/>
<feature type="region of interest" description="Disordered" evidence="1">
    <location>
        <begin position="62"/>
        <end position="115"/>
    </location>
</feature>
<evidence type="ECO:0000313" key="2">
    <source>
        <dbReference type="EMBL" id="CAB0041706.1"/>
    </source>
</evidence>